<dbReference type="OrthoDB" id="9132167at2"/>
<dbReference type="Proteomes" id="UP000188947">
    <property type="component" value="Unassembled WGS sequence"/>
</dbReference>
<dbReference type="RefSeq" id="WP_016200343.1">
    <property type="nucleotide sequence ID" value="NZ_CP014338.1"/>
</dbReference>
<dbReference type="PANTHER" id="PTHR42942">
    <property type="entry name" value="6-O-METHYLGUANINE DNA METHYLTRANSFERASE"/>
    <property type="match status" value="1"/>
</dbReference>
<dbReference type="InterPro" id="IPR052520">
    <property type="entry name" value="ATL_DNA_repair"/>
</dbReference>
<proteinExistence type="predicted"/>
<evidence type="ECO:0000313" key="3">
    <source>
        <dbReference type="EMBL" id="OOH97998.1"/>
    </source>
</evidence>
<evidence type="ECO:0000256" key="1">
    <source>
        <dbReference type="ARBA" id="ARBA00022763"/>
    </source>
</evidence>
<accession>A0A1V3U4Q4</accession>
<dbReference type="GO" id="GO:0032259">
    <property type="term" value="P:methylation"/>
    <property type="evidence" value="ECO:0007669"/>
    <property type="project" value="UniProtKB-KW"/>
</dbReference>
<keyword evidence="3" id="KW-0808">Transferase</keyword>
<dbReference type="Gene3D" id="1.10.10.10">
    <property type="entry name" value="Winged helix-like DNA-binding domain superfamily/Winged helix DNA-binding domain"/>
    <property type="match status" value="1"/>
</dbReference>
<organism evidence="3 4">
    <name type="scientific">Elizabethkingia meningoseptica</name>
    <name type="common">Chryseobacterium meningosepticum</name>
    <dbReference type="NCBI Taxonomy" id="238"/>
    <lineage>
        <taxon>Bacteria</taxon>
        <taxon>Pseudomonadati</taxon>
        <taxon>Bacteroidota</taxon>
        <taxon>Flavobacteriia</taxon>
        <taxon>Flavobacteriales</taxon>
        <taxon>Weeksellaceae</taxon>
        <taxon>Elizabethkingia</taxon>
    </lineage>
</organism>
<keyword evidence="1" id="KW-0227">DNA damage</keyword>
<comment type="caution">
    <text evidence="3">The sequence shown here is derived from an EMBL/GenBank/DDBJ whole genome shotgun (WGS) entry which is preliminary data.</text>
</comment>
<dbReference type="EMBL" id="MPOG01000001">
    <property type="protein sequence ID" value="OOH97998.1"/>
    <property type="molecule type" value="Genomic_DNA"/>
</dbReference>
<dbReference type="GeneID" id="48544502"/>
<dbReference type="GO" id="GO:0008168">
    <property type="term" value="F:methyltransferase activity"/>
    <property type="evidence" value="ECO:0007669"/>
    <property type="project" value="UniProtKB-KW"/>
</dbReference>
<evidence type="ECO:0000313" key="4">
    <source>
        <dbReference type="Proteomes" id="UP000188947"/>
    </source>
</evidence>
<keyword evidence="4" id="KW-1185">Reference proteome</keyword>
<dbReference type="STRING" id="238.BBD35_02475"/>
<dbReference type="PANTHER" id="PTHR42942:SF1">
    <property type="entry name" value="ALKYLTRANSFERASE-LIKE PROTEIN 1"/>
    <property type="match status" value="1"/>
</dbReference>
<dbReference type="SUPFAM" id="SSF46767">
    <property type="entry name" value="Methylated DNA-protein cysteine methyltransferase, C-terminal domain"/>
    <property type="match status" value="1"/>
</dbReference>
<evidence type="ECO:0000259" key="2">
    <source>
        <dbReference type="Pfam" id="PF01035"/>
    </source>
</evidence>
<reference evidence="3 4" key="1">
    <citation type="submission" date="2016-11" db="EMBL/GenBank/DDBJ databases">
        <title>Genome sequence and comparative genomic analysis of clinical strain Elizabethkingia meningoseptica 61421 PRCM.</title>
        <authorList>
            <person name="Wang M."/>
            <person name="Hu S."/>
            <person name="Cao L."/>
            <person name="Jiang T."/>
            <person name="Zhou Y."/>
            <person name="Ming D."/>
        </authorList>
    </citation>
    <scope>NUCLEOTIDE SEQUENCE [LARGE SCALE GENOMIC DNA]</scope>
    <source>
        <strain evidence="3 4">61421 PRCM</strain>
    </source>
</reference>
<dbReference type="GO" id="GO:0006281">
    <property type="term" value="P:DNA repair"/>
    <property type="evidence" value="ECO:0007669"/>
    <property type="project" value="InterPro"/>
</dbReference>
<dbReference type="KEGG" id="emg:BBD33_00670"/>
<gene>
    <name evidence="3" type="ORF">BMF97_01635</name>
</gene>
<feature type="domain" description="Methylated-DNA-[protein]-cysteine S-methyltransferase DNA binding" evidence="2">
    <location>
        <begin position="4"/>
        <end position="71"/>
    </location>
</feature>
<name>A0A1V3U4Q4_ELIME</name>
<dbReference type="eggNOG" id="COG3695">
    <property type="taxonomic scope" value="Bacteria"/>
</dbReference>
<dbReference type="AlphaFoldDB" id="A0A1V3U4Q4"/>
<dbReference type="Pfam" id="PF01035">
    <property type="entry name" value="DNA_binding_1"/>
    <property type="match status" value="1"/>
</dbReference>
<dbReference type="InterPro" id="IPR036388">
    <property type="entry name" value="WH-like_DNA-bd_sf"/>
</dbReference>
<sequence>MDQQFKDQVFEIIRMIPKGRVTSYGAIAKAVGYPNHSRHVGNALRHYDADFPAHRVCNSSGVITAESCIPDFTKKLAKEGVAVKGNKIQNFRKIFWDPLNEIM</sequence>
<keyword evidence="3" id="KW-0489">Methyltransferase</keyword>
<protein>
    <submittedName>
        <fullName evidence="3">Cysteine methyltransferase</fullName>
    </submittedName>
</protein>
<dbReference type="InterPro" id="IPR036217">
    <property type="entry name" value="MethylDNA_cys_MeTrfase_DNAb"/>
</dbReference>
<dbReference type="InterPro" id="IPR014048">
    <property type="entry name" value="MethylDNA_cys_MeTrfase_DNA-bd"/>
</dbReference>
<dbReference type="CDD" id="cd06445">
    <property type="entry name" value="ATase"/>
    <property type="match status" value="1"/>
</dbReference>